<evidence type="ECO:0000256" key="4">
    <source>
        <dbReference type="HAMAP-Rule" id="MF_00839"/>
    </source>
</evidence>
<dbReference type="PANTHER" id="PTHR33231:SF1">
    <property type="entry name" value="30S RIBOSOMAL PROTEIN"/>
    <property type="match status" value="1"/>
</dbReference>
<dbReference type="InterPro" id="IPR050574">
    <property type="entry name" value="HPF/YfiA_ribosome-assoc"/>
</dbReference>
<keyword evidence="4" id="KW-0963">Cytoplasm</keyword>
<comment type="function">
    <text evidence="4">Required for dimerization of active 70S ribosomes into 100S ribosomes in stationary phase; 100S ribosomes are translationally inactive and sometimes present during exponential growth.</text>
</comment>
<name>A0A366FNN0_9HYPH</name>
<comment type="subunit">
    <text evidence="4">Interacts with 100S ribosomes.</text>
</comment>
<accession>A0A366FNN0</accession>
<comment type="caution">
    <text evidence="6">The sequence shown here is derived from an EMBL/GenBank/DDBJ whole genome shotgun (WGS) entry which is preliminary data.</text>
</comment>
<dbReference type="InterPro" id="IPR034694">
    <property type="entry name" value="HPF_long/plastid"/>
</dbReference>
<proteinExistence type="inferred from homology"/>
<dbReference type="HAMAP" id="MF_00839">
    <property type="entry name" value="HPF"/>
    <property type="match status" value="1"/>
</dbReference>
<evidence type="ECO:0000313" key="6">
    <source>
        <dbReference type="EMBL" id="RBP16177.1"/>
    </source>
</evidence>
<comment type="subunit">
    <text evidence="2">Associates exclusively with 100S ribosomes, which are dimers of 70S ribosomes.</text>
</comment>
<evidence type="ECO:0000256" key="1">
    <source>
        <dbReference type="ARBA" id="ARBA00022845"/>
    </source>
</evidence>
<evidence type="ECO:0000256" key="2">
    <source>
        <dbReference type="ARBA" id="ARBA00038695"/>
    </source>
</evidence>
<sequence>MTLRVSGKNLDIGESLRQHVMSKVEGMVSRYFTGSVSGHVVIAREGSGYRSDCSLRLSSGVSLHAEGHAHEPYPCFENAADKIEGRLRRYKQRIKGRSGGADVVGQTQSPVTVSNYVVEQPTDDVEPAEGFKPAVVAEGTEALKAMSVASAVAELDLTGAPVVVFAHAGSGRVNIVYRRRDGAIGWLDPH</sequence>
<gene>
    <name evidence="4" type="primary">hpf</name>
    <name evidence="6" type="ORF">DFR50_106139</name>
</gene>
<dbReference type="OrthoDB" id="9794975at2"/>
<dbReference type="Pfam" id="PF02482">
    <property type="entry name" value="Ribosomal_S30AE"/>
    <property type="match status" value="1"/>
</dbReference>
<dbReference type="Gene3D" id="3.30.505.50">
    <property type="entry name" value="Sigma 54 modulation/S30EA ribosomal protein, C-terminal domain"/>
    <property type="match status" value="1"/>
</dbReference>
<dbReference type="CDD" id="cd00552">
    <property type="entry name" value="RaiA"/>
    <property type="match status" value="1"/>
</dbReference>
<reference evidence="6 7" key="1">
    <citation type="submission" date="2018-06" db="EMBL/GenBank/DDBJ databases">
        <title>Genomic Encyclopedia of Type Strains, Phase IV (KMG-IV): sequencing the most valuable type-strain genomes for metagenomic binning, comparative biology and taxonomic classification.</title>
        <authorList>
            <person name="Goeker M."/>
        </authorList>
    </citation>
    <scope>NUCLEOTIDE SEQUENCE [LARGE SCALE GENOMIC DNA]</scope>
    <source>
        <strain evidence="6 7">DSM 24875</strain>
    </source>
</reference>
<evidence type="ECO:0000256" key="3">
    <source>
        <dbReference type="ARBA" id="ARBA00041148"/>
    </source>
</evidence>
<dbReference type="GO" id="GO:0043024">
    <property type="term" value="F:ribosomal small subunit binding"/>
    <property type="evidence" value="ECO:0007669"/>
    <property type="project" value="TreeGrafter"/>
</dbReference>
<keyword evidence="1 4" id="KW-0810">Translation regulation</keyword>
<evidence type="ECO:0000313" key="7">
    <source>
        <dbReference type="Proteomes" id="UP000253529"/>
    </source>
</evidence>
<feature type="domain" description="Sigma 54 modulation/S30EA ribosomal protein C-terminal" evidence="5">
    <location>
        <begin position="133"/>
        <end position="185"/>
    </location>
</feature>
<dbReference type="SUPFAM" id="SSF69754">
    <property type="entry name" value="Ribosome binding protein Y (YfiA homologue)"/>
    <property type="match status" value="1"/>
</dbReference>
<keyword evidence="7" id="KW-1185">Reference proteome</keyword>
<dbReference type="GO" id="GO:0022627">
    <property type="term" value="C:cytosolic small ribosomal subunit"/>
    <property type="evidence" value="ECO:0007669"/>
    <property type="project" value="TreeGrafter"/>
</dbReference>
<dbReference type="InterPro" id="IPR038416">
    <property type="entry name" value="Ribosom_S30AE_C_sf"/>
</dbReference>
<dbReference type="GO" id="GO:0045900">
    <property type="term" value="P:negative regulation of translational elongation"/>
    <property type="evidence" value="ECO:0007669"/>
    <property type="project" value="TreeGrafter"/>
</dbReference>
<dbReference type="PANTHER" id="PTHR33231">
    <property type="entry name" value="30S RIBOSOMAL PROTEIN"/>
    <property type="match status" value="1"/>
</dbReference>
<dbReference type="InterPro" id="IPR003489">
    <property type="entry name" value="RHF/RaiA"/>
</dbReference>
<dbReference type="InterPro" id="IPR032528">
    <property type="entry name" value="Ribosom_S30AE_C"/>
</dbReference>
<organism evidence="6 7">
    <name type="scientific">Roseiarcus fermentans</name>
    <dbReference type="NCBI Taxonomy" id="1473586"/>
    <lineage>
        <taxon>Bacteria</taxon>
        <taxon>Pseudomonadati</taxon>
        <taxon>Pseudomonadota</taxon>
        <taxon>Alphaproteobacteria</taxon>
        <taxon>Hyphomicrobiales</taxon>
        <taxon>Roseiarcaceae</taxon>
        <taxon>Roseiarcus</taxon>
    </lineage>
</organism>
<evidence type="ECO:0000259" key="5">
    <source>
        <dbReference type="Pfam" id="PF16321"/>
    </source>
</evidence>
<protein>
    <recommendedName>
        <fullName evidence="3 4">Ribosome hibernation promoting factor</fullName>
        <shortName evidence="4">HPF</shortName>
    </recommendedName>
</protein>
<dbReference type="Pfam" id="PF16321">
    <property type="entry name" value="Ribosom_S30AE_C"/>
    <property type="match status" value="1"/>
</dbReference>
<comment type="subcellular location">
    <subcellularLocation>
        <location evidence="4">Cytoplasm</location>
    </subcellularLocation>
</comment>
<dbReference type="InterPro" id="IPR036567">
    <property type="entry name" value="RHF-like"/>
</dbReference>
<dbReference type="Gene3D" id="3.30.160.100">
    <property type="entry name" value="Ribosome hibernation promotion factor-like"/>
    <property type="match status" value="1"/>
</dbReference>
<dbReference type="EMBL" id="QNRK01000006">
    <property type="protein sequence ID" value="RBP16177.1"/>
    <property type="molecule type" value="Genomic_DNA"/>
</dbReference>
<dbReference type="RefSeq" id="WP_113888501.1">
    <property type="nucleotide sequence ID" value="NZ_QNRK01000006.1"/>
</dbReference>
<comment type="similarity">
    <text evidence="4">Belongs to the HPF/YfiA ribosome-associated protein family. Long HPF subfamily.</text>
</comment>
<dbReference type="NCBIfam" id="TIGR00741">
    <property type="entry name" value="yfiA"/>
    <property type="match status" value="1"/>
</dbReference>
<dbReference type="Proteomes" id="UP000253529">
    <property type="component" value="Unassembled WGS sequence"/>
</dbReference>
<dbReference type="AlphaFoldDB" id="A0A366FNN0"/>